<gene>
    <name evidence="1" type="ORF">SporoS204_09505</name>
</gene>
<dbReference type="Proteomes" id="UP000192486">
    <property type="component" value="Chromosome"/>
</dbReference>
<protein>
    <submittedName>
        <fullName evidence="1">Group-specific protein</fullName>
    </submittedName>
</protein>
<proteinExistence type="predicted"/>
<keyword evidence="2" id="KW-1185">Reference proteome</keyword>
<name>A0ABM6JWB2_SPOUR</name>
<dbReference type="EMBL" id="CP015108">
    <property type="protein sequence ID" value="ARF14357.1"/>
    <property type="molecule type" value="Genomic_DNA"/>
</dbReference>
<organism evidence="1 2">
    <name type="scientific">Sporosarcina ureae</name>
    <dbReference type="NCBI Taxonomy" id="1571"/>
    <lineage>
        <taxon>Bacteria</taxon>
        <taxon>Bacillati</taxon>
        <taxon>Bacillota</taxon>
        <taxon>Bacilli</taxon>
        <taxon>Bacillales</taxon>
        <taxon>Caryophanaceae</taxon>
        <taxon>Sporosarcina</taxon>
    </lineage>
</organism>
<evidence type="ECO:0000313" key="1">
    <source>
        <dbReference type="EMBL" id="ARF14357.1"/>
    </source>
</evidence>
<reference evidence="1 2" key="1">
    <citation type="submission" date="2016-04" db="EMBL/GenBank/DDBJ databases">
        <title>Comparative Genomics and Epigenetics of Sporosarcina ureae.</title>
        <authorList>
            <person name="Oliver A.S."/>
            <person name="Cooper K.K."/>
        </authorList>
    </citation>
    <scope>NUCLEOTIDE SEQUENCE [LARGE SCALE GENOMIC DNA]</scope>
    <source>
        <strain evidence="1 2">S204</strain>
    </source>
</reference>
<dbReference type="RefSeq" id="WP_029054317.1">
    <property type="nucleotide sequence ID" value="NZ_CP015108.1"/>
</dbReference>
<sequence>MSNCAIDHTQQEVVEKLAEQQSFMPEELVESCELFLSKPLSQETLNVVFHLLKKYDLATEEERAERNKNLQQLFL</sequence>
<evidence type="ECO:0000313" key="2">
    <source>
        <dbReference type="Proteomes" id="UP000192486"/>
    </source>
</evidence>
<accession>A0ABM6JWB2</accession>